<dbReference type="InterPro" id="IPR050303">
    <property type="entry name" value="GatZ_KbaZ_carbometab"/>
</dbReference>
<dbReference type="GO" id="GO:0009401">
    <property type="term" value="P:phosphoenolpyruvate-dependent sugar phosphotransferase system"/>
    <property type="evidence" value="ECO:0007669"/>
    <property type="project" value="TreeGrafter"/>
</dbReference>
<dbReference type="Pfam" id="PF08013">
    <property type="entry name" value="GatZ_KbaZ-like"/>
    <property type="match status" value="1"/>
</dbReference>
<accession>A0A3A1WIC5</accession>
<dbReference type="GO" id="GO:0005975">
    <property type="term" value="P:carbohydrate metabolic process"/>
    <property type="evidence" value="ECO:0007669"/>
    <property type="project" value="InterPro"/>
</dbReference>
<evidence type="ECO:0000313" key="3">
    <source>
        <dbReference type="EMBL" id="RIX97760.1"/>
    </source>
</evidence>
<dbReference type="InterPro" id="IPR012062">
    <property type="entry name" value="GatZ/KbaZ-like"/>
</dbReference>
<sequence length="479" mass="50945">MPPGRQRVRRAGRGRQGADGGHGNARRHPRADRRQRGGGLVTTATDRFARIADRYAAGEAAGICSVCSAHPLVIEATLRHGLDHGSDVLIEATCNQVNQDGGYTGMTPADFRRFVEDIAAEVGFPLDRLVLGGDHLGPNPWKALPAEEAMGKAEAMIAAFAEAGFTKLHLDTSMGCAGEPAALADETVARRAARLAGAAERAASAKDGSLPVYVVGTEVPVPGGAFEALDHLVVTTPEAARRTIEVHRAAFAAAGLEEAFRRAVGAVVQPGVEFGNAEVVVYEPETARALSATLGALPGFVFEAHSTDYQPVGALAALVRDGFVILKVGPWLTFALREALYGLSAIADVLAPEAGAEALPATMERVMLASPDNWRKYYPGGDAEQRMQRHFSFSDRIRYYWPEPEARAAVDRLMARLGEREIPLPLVSQHLGQLYADVAAGRTEPRARPLVLASVARVLDIYAEAIAGRSLGTERGAPS</sequence>
<feature type="region of interest" description="Disordered" evidence="2">
    <location>
        <begin position="1"/>
        <end position="40"/>
    </location>
</feature>
<dbReference type="InterPro" id="IPR013785">
    <property type="entry name" value="Aldolase_TIM"/>
</dbReference>
<evidence type="ECO:0000256" key="1">
    <source>
        <dbReference type="ARBA" id="ARBA00005007"/>
    </source>
</evidence>
<gene>
    <name evidence="3" type="ORF">D3218_18395</name>
</gene>
<dbReference type="SUPFAM" id="SSF51569">
    <property type="entry name" value="Aldolase"/>
    <property type="match status" value="1"/>
</dbReference>
<keyword evidence="4" id="KW-1185">Reference proteome</keyword>
<proteinExistence type="predicted"/>
<evidence type="ECO:0000256" key="2">
    <source>
        <dbReference type="SAM" id="MobiDB-lite"/>
    </source>
</evidence>
<comment type="pathway">
    <text evidence="1">Carbohydrate metabolism.</text>
</comment>
<dbReference type="PANTHER" id="PTHR32502">
    <property type="entry name" value="N-ACETYLGALACTOSAMINE PERMEASE II COMPONENT-RELATED"/>
    <property type="match status" value="1"/>
</dbReference>
<dbReference type="PIRSF" id="PIRSF009264">
    <property type="entry name" value="TagBP_ald_AgaZ"/>
    <property type="match status" value="1"/>
</dbReference>
<dbReference type="EMBL" id="QYRN01000013">
    <property type="protein sequence ID" value="RIX97760.1"/>
    <property type="molecule type" value="Genomic_DNA"/>
</dbReference>
<dbReference type="OrthoDB" id="1672942at2"/>
<dbReference type="Gene3D" id="3.20.20.70">
    <property type="entry name" value="Aldolase class I"/>
    <property type="match status" value="1"/>
</dbReference>
<keyword evidence="3" id="KW-0456">Lyase</keyword>
<name>A0A3A1WIC5_9HYPH</name>
<dbReference type="NCBIfam" id="TIGR02810">
    <property type="entry name" value="agaZ_gatZ"/>
    <property type="match status" value="1"/>
</dbReference>
<dbReference type="GO" id="GO:0005886">
    <property type="term" value="C:plasma membrane"/>
    <property type="evidence" value="ECO:0007669"/>
    <property type="project" value="TreeGrafter"/>
</dbReference>
<dbReference type="Proteomes" id="UP000265750">
    <property type="component" value="Unassembled WGS sequence"/>
</dbReference>
<feature type="compositionally biased region" description="Basic residues" evidence="2">
    <location>
        <begin position="1"/>
        <end position="13"/>
    </location>
</feature>
<dbReference type="AlphaFoldDB" id="A0A3A1WIC5"/>
<feature type="compositionally biased region" description="Basic residues" evidence="2">
    <location>
        <begin position="24"/>
        <end position="33"/>
    </location>
</feature>
<organism evidence="3 4">
    <name type="scientific">Aureimonas flava</name>
    <dbReference type="NCBI Taxonomy" id="2320271"/>
    <lineage>
        <taxon>Bacteria</taxon>
        <taxon>Pseudomonadati</taxon>
        <taxon>Pseudomonadota</taxon>
        <taxon>Alphaproteobacteria</taxon>
        <taxon>Hyphomicrobiales</taxon>
        <taxon>Aurantimonadaceae</taxon>
        <taxon>Aureimonas</taxon>
    </lineage>
</organism>
<evidence type="ECO:0000313" key="4">
    <source>
        <dbReference type="Proteomes" id="UP000265750"/>
    </source>
</evidence>
<protein>
    <submittedName>
        <fullName evidence="3">D-tagatose-bisphosphate aldolase, class II, non-catalytic subunit</fullName>
        <ecNumber evidence="3">4.1.2.40</ecNumber>
    </submittedName>
</protein>
<dbReference type="PANTHER" id="PTHR32502:SF2">
    <property type="entry name" value="D-TAGATOSE-1,6-BISPHOSPHATE ALDOLASE SUBUNIT KBAZ"/>
    <property type="match status" value="1"/>
</dbReference>
<dbReference type="GO" id="GO:0009025">
    <property type="term" value="F:tagatose-bisphosphate aldolase activity"/>
    <property type="evidence" value="ECO:0007669"/>
    <property type="project" value="UniProtKB-EC"/>
</dbReference>
<dbReference type="EC" id="4.1.2.40" evidence="3"/>
<comment type="caution">
    <text evidence="3">The sequence shown here is derived from an EMBL/GenBank/DDBJ whole genome shotgun (WGS) entry which is preliminary data.</text>
</comment>
<feature type="compositionally biased region" description="Gly residues" evidence="2">
    <location>
        <begin position="14"/>
        <end position="23"/>
    </location>
</feature>
<reference evidence="4" key="1">
    <citation type="submission" date="2018-09" db="EMBL/GenBank/DDBJ databases">
        <authorList>
            <person name="Tuo L."/>
        </authorList>
    </citation>
    <scope>NUCLEOTIDE SEQUENCE [LARGE SCALE GENOMIC DNA]</scope>
    <source>
        <strain evidence="4">M2BS4Y-1</strain>
    </source>
</reference>
<dbReference type="Gene3D" id="1.10.400.20">
    <property type="entry name" value="putative tagatose 6-phosphate kinase domain like"/>
    <property type="match status" value="1"/>
</dbReference>